<keyword evidence="1" id="KW-0238">DNA-binding</keyword>
<proteinExistence type="predicted"/>
<dbReference type="PANTHER" id="PTHR46797:SF1">
    <property type="entry name" value="METHYLPHOSPHONATE SYNTHASE"/>
    <property type="match status" value="1"/>
</dbReference>
<accession>A0A521E6X3</accession>
<dbReference type="AlphaFoldDB" id="A0A521E6X3"/>
<dbReference type="SUPFAM" id="SSF47413">
    <property type="entry name" value="lambda repressor-like DNA-binding domains"/>
    <property type="match status" value="1"/>
</dbReference>
<dbReference type="EMBL" id="FXSZ01000012">
    <property type="protein sequence ID" value="SMO79693.1"/>
    <property type="molecule type" value="Genomic_DNA"/>
</dbReference>
<dbReference type="OrthoDB" id="678057at2"/>
<sequence length="81" mass="9071">MNTGQFAFVINIKNDKVIKAFGERVRELRKEKGLSQEDLANKADVPLSQIGRIERGEVNTTISTMYSLATALELSLRDLFA</sequence>
<evidence type="ECO:0000259" key="2">
    <source>
        <dbReference type="PROSITE" id="PS50943"/>
    </source>
</evidence>
<dbReference type="Gene3D" id="1.10.260.40">
    <property type="entry name" value="lambda repressor-like DNA-binding domains"/>
    <property type="match status" value="1"/>
</dbReference>
<dbReference type="InterPro" id="IPR001387">
    <property type="entry name" value="Cro/C1-type_HTH"/>
</dbReference>
<protein>
    <submittedName>
        <fullName evidence="3">Helix-turn-helix</fullName>
    </submittedName>
</protein>
<dbReference type="InterPro" id="IPR050807">
    <property type="entry name" value="TransReg_Diox_bact_type"/>
</dbReference>
<dbReference type="SMART" id="SM00530">
    <property type="entry name" value="HTH_XRE"/>
    <property type="match status" value="1"/>
</dbReference>
<dbReference type="GO" id="GO:0003700">
    <property type="term" value="F:DNA-binding transcription factor activity"/>
    <property type="evidence" value="ECO:0007669"/>
    <property type="project" value="TreeGrafter"/>
</dbReference>
<dbReference type="GO" id="GO:0005829">
    <property type="term" value="C:cytosol"/>
    <property type="evidence" value="ECO:0007669"/>
    <property type="project" value="TreeGrafter"/>
</dbReference>
<name>A0A521E6X3_9SPHI</name>
<feature type="domain" description="HTH cro/C1-type" evidence="2">
    <location>
        <begin position="25"/>
        <end position="79"/>
    </location>
</feature>
<dbReference type="PANTHER" id="PTHR46797">
    <property type="entry name" value="HTH-TYPE TRANSCRIPTIONAL REGULATOR"/>
    <property type="match status" value="1"/>
</dbReference>
<dbReference type="PROSITE" id="PS50943">
    <property type="entry name" value="HTH_CROC1"/>
    <property type="match status" value="1"/>
</dbReference>
<reference evidence="3 4" key="1">
    <citation type="submission" date="2017-05" db="EMBL/GenBank/DDBJ databases">
        <authorList>
            <person name="Varghese N."/>
            <person name="Submissions S."/>
        </authorList>
    </citation>
    <scope>NUCLEOTIDE SEQUENCE [LARGE SCALE GENOMIC DNA]</scope>
    <source>
        <strain evidence="3 4">DSM 21342</strain>
    </source>
</reference>
<evidence type="ECO:0000313" key="3">
    <source>
        <dbReference type="EMBL" id="SMO79693.1"/>
    </source>
</evidence>
<gene>
    <name evidence="3" type="ORF">SAMN06265350_1128</name>
</gene>
<dbReference type="CDD" id="cd00093">
    <property type="entry name" value="HTH_XRE"/>
    <property type="match status" value="1"/>
</dbReference>
<keyword evidence="4" id="KW-1185">Reference proteome</keyword>
<dbReference type="InterPro" id="IPR010982">
    <property type="entry name" value="Lambda_DNA-bd_dom_sf"/>
</dbReference>
<organism evidence="3 4">
    <name type="scientific">Solitalea koreensis</name>
    <dbReference type="NCBI Taxonomy" id="543615"/>
    <lineage>
        <taxon>Bacteria</taxon>
        <taxon>Pseudomonadati</taxon>
        <taxon>Bacteroidota</taxon>
        <taxon>Sphingobacteriia</taxon>
        <taxon>Sphingobacteriales</taxon>
        <taxon>Sphingobacteriaceae</taxon>
        <taxon>Solitalea</taxon>
    </lineage>
</organism>
<dbReference type="RefSeq" id="WP_142604602.1">
    <property type="nucleotide sequence ID" value="NZ_FXSZ01000012.1"/>
</dbReference>
<evidence type="ECO:0000313" key="4">
    <source>
        <dbReference type="Proteomes" id="UP000315971"/>
    </source>
</evidence>
<dbReference type="Pfam" id="PF01381">
    <property type="entry name" value="HTH_3"/>
    <property type="match status" value="1"/>
</dbReference>
<dbReference type="GO" id="GO:0003677">
    <property type="term" value="F:DNA binding"/>
    <property type="evidence" value="ECO:0007669"/>
    <property type="project" value="UniProtKB-KW"/>
</dbReference>
<dbReference type="Proteomes" id="UP000315971">
    <property type="component" value="Unassembled WGS sequence"/>
</dbReference>
<evidence type="ECO:0000256" key="1">
    <source>
        <dbReference type="ARBA" id="ARBA00023125"/>
    </source>
</evidence>